<proteinExistence type="predicted"/>
<evidence type="ECO:0000256" key="1">
    <source>
        <dbReference type="SAM" id="SignalP"/>
    </source>
</evidence>
<accession>A0ABQ8TDH8</accession>
<evidence type="ECO:0000313" key="2">
    <source>
        <dbReference type="EMBL" id="KAJ4443988.1"/>
    </source>
</evidence>
<name>A0ABQ8TDH8_PERAM</name>
<feature type="chain" id="PRO_5046025557" evidence="1">
    <location>
        <begin position="20"/>
        <end position="78"/>
    </location>
</feature>
<dbReference type="SUPFAM" id="SSF100910">
    <property type="entry name" value="Chemosensory protein Csp2"/>
    <property type="match status" value="1"/>
</dbReference>
<keyword evidence="3" id="KW-1185">Reference proteome</keyword>
<comment type="caution">
    <text evidence="2">The sequence shown here is derived from an EMBL/GenBank/DDBJ whole genome shotgun (WGS) entry which is preliminary data.</text>
</comment>
<dbReference type="InterPro" id="IPR036682">
    <property type="entry name" value="OS_D_A10/PebIII_sf"/>
</dbReference>
<reference evidence="2 3" key="1">
    <citation type="journal article" date="2022" name="Allergy">
        <title>Genome assembly and annotation of Periplaneta americana reveal a comprehensive cockroach allergen profile.</title>
        <authorList>
            <person name="Wang L."/>
            <person name="Xiong Q."/>
            <person name="Saelim N."/>
            <person name="Wang L."/>
            <person name="Nong W."/>
            <person name="Wan A.T."/>
            <person name="Shi M."/>
            <person name="Liu X."/>
            <person name="Cao Q."/>
            <person name="Hui J.H.L."/>
            <person name="Sookrung N."/>
            <person name="Leung T.F."/>
            <person name="Tungtrongchitr A."/>
            <person name="Tsui S.K.W."/>
        </authorList>
    </citation>
    <scope>NUCLEOTIDE SEQUENCE [LARGE SCALE GENOMIC DNA]</scope>
    <source>
        <strain evidence="2">PWHHKU_190912</strain>
    </source>
</reference>
<organism evidence="2 3">
    <name type="scientific">Periplaneta americana</name>
    <name type="common">American cockroach</name>
    <name type="synonym">Blatta americana</name>
    <dbReference type="NCBI Taxonomy" id="6978"/>
    <lineage>
        <taxon>Eukaryota</taxon>
        <taxon>Metazoa</taxon>
        <taxon>Ecdysozoa</taxon>
        <taxon>Arthropoda</taxon>
        <taxon>Hexapoda</taxon>
        <taxon>Insecta</taxon>
        <taxon>Pterygota</taxon>
        <taxon>Neoptera</taxon>
        <taxon>Polyneoptera</taxon>
        <taxon>Dictyoptera</taxon>
        <taxon>Blattodea</taxon>
        <taxon>Blattoidea</taxon>
        <taxon>Blattidae</taxon>
        <taxon>Blattinae</taxon>
        <taxon>Periplaneta</taxon>
    </lineage>
</organism>
<keyword evidence="1" id="KW-0732">Signal</keyword>
<evidence type="ECO:0000313" key="3">
    <source>
        <dbReference type="Proteomes" id="UP001148838"/>
    </source>
</evidence>
<gene>
    <name evidence="2" type="ORF">ANN_05777</name>
</gene>
<dbReference type="Proteomes" id="UP001148838">
    <property type="component" value="Unassembled WGS sequence"/>
</dbReference>
<feature type="signal peptide" evidence="1">
    <location>
        <begin position="1"/>
        <end position="19"/>
    </location>
</feature>
<dbReference type="EMBL" id="JAJSOF020000011">
    <property type="protein sequence ID" value="KAJ4443988.1"/>
    <property type="molecule type" value="Genomic_DNA"/>
</dbReference>
<sequence>MKIFFALITTCAVFALLRAQAPGFGSGDISSVVGNRNYIERQIDCVLSRSPCDDVGRNLISKFCSCFQSSTVSEIECR</sequence>
<protein>
    <submittedName>
        <fullName evidence="2">Uncharacterized protein</fullName>
    </submittedName>
</protein>